<feature type="region of interest" description="Disordered" evidence="2">
    <location>
        <begin position="130"/>
        <end position="208"/>
    </location>
</feature>
<dbReference type="Proteomes" id="UP000001194">
    <property type="component" value="Unassembled WGS sequence"/>
</dbReference>
<feature type="coiled-coil region" evidence="1">
    <location>
        <begin position="342"/>
        <end position="369"/>
    </location>
</feature>
<keyword evidence="1" id="KW-0175">Coiled coil</keyword>
<feature type="compositionally biased region" description="Polar residues" evidence="2">
    <location>
        <begin position="390"/>
        <end position="404"/>
    </location>
</feature>
<accession>B0DIJ8</accession>
<reference evidence="3 4" key="1">
    <citation type="journal article" date="2008" name="Nature">
        <title>The genome of Laccaria bicolor provides insights into mycorrhizal symbiosis.</title>
        <authorList>
            <person name="Martin F."/>
            <person name="Aerts A."/>
            <person name="Ahren D."/>
            <person name="Brun A."/>
            <person name="Danchin E.G.J."/>
            <person name="Duchaussoy F."/>
            <person name="Gibon J."/>
            <person name="Kohler A."/>
            <person name="Lindquist E."/>
            <person name="Pereda V."/>
            <person name="Salamov A."/>
            <person name="Shapiro H.J."/>
            <person name="Wuyts J."/>
            <person name="Blaudez D."/>
            <person name="Buee M."/>
            <person name="Brokstein P."/>
            <person name="Canbaeck B."/>
            <person name="Cohen D."/>
            <person name="Courty P.E."/>
            <person name="Coutinho P.M."/>
            <person name="Delaruelle C."/>
            <person name="Detter J.C."/>
            <person name="Deveau A."/>
            <person name="DiFazio S."/>
            <person name="Duplessis S."/>
            <person name="Fraissinet-Tachet L."/>
            <person name="Lucic E."/>
            <person name="Frey-Klett P."/>
            <person name="Fourrey C."/>
            <person name="Feussner I."/>
            <person name="Gay G."/>
            <person name="Grimwood J."/>
            <person name="Hoegger P.J."/>
            <person name="Jain P."/>
            <person name="Kilaru S."/>
            <person name="Labbe J."/>
            <person name="Lin Y.C."/>
            <person name="Legue V."/>
            <person name="Le Tacon F."/>
            <person name="Marmeisse R."/>
            <person name="Melayah D."/>
            <person name="Montanini B."/>
            <person name="Muratet M."/>
            <person name="Nehls U."/>
            <person name="Niculita-Hirzel H."/>
            <person name="Oudot-Le Secq M.P."/>
            <person name="Peter M."/>
            <person name="Quesneville H."/>
            <person name="Rajashekar B."/>
            <person name="Reich M."/>
            <person name="Rouhier N."/>
            <person name="Schmutz J."/>
            <person name="Yin T."/>
            <person name="Chalot M."/>
            <person name="Henrissat B."/>
            <person name="Kuees U."/>
            <person name="Lucas S."/>
            <person name="Van de Peer Y."/>
            <person name="Podila G.K."/>
            <person name="Polle A."/>
            <person name="Pukkila P.J."/>
            <person name="Richardson P.M."/>
            <person name="Rouze P."/>
            <person name="Sanders I.R."/>
            <person name="Stajich J.E."/>
            <person name="Tunlid A."/>
            <person name="Tuskan G."/>
            <person name="Grigoriev I.V."/>
        </authorList>
    </citation>
    <scope>NUCLEOTIDE SEQUENCE [LARGE SCALE GENOMIC DNA]</scope>
    <source>
        <strain evidence="4">S238N-H82 / ATCC MYA-4686</strain>
    </source>
</reference>
<protein>
    <submittedName>
        <fullName evidence="3">Predicted protein</fullName>
    </submittedName>
</protein>
<dbReference type="InParanoid" id="B0DIJ8"/>
<feature type="region of interest" description="Disordered" evidence="2">
    <location>
        <begin position="373"/>
        <end position="472"/>
    </location>
</feature>
<keyword evidence="4" id="KW-1185">Reference proteome</keyword>
<dbReference type="OrthoDB" id="2507488at2759"/>
<dbReference type="RefSeq" id="XP_001883805.1">
    <property type="nucleotide sequence ID" value="XM_001883770.1"/>
</dbReference>
<evidence type="ECO:0000313" key="3">
    <source>
        <dbReference type="EMBL" id="EDR05701.1"/>
    </source>
</evidence>
<feature type="compositionally biased region" description="Low complexity" evidence="2">
    <location>
        <begin position="542"/>
        <end position="552"/>
    </location>
</feature>
<evidence type="ECO:0000256" key="2">
    <source>
        <dbReference type="SAM" id="MobiDB-lite"/>
    </source>
</evidence>
<dbReference type="GeneID" id="6079366"/>
<feature type="compositionally biased region" description="Basic residues" evidence="2">
    <location>
        <begin position="19"/>
        <end position="30"/>
    </location>
</feature>
<dbReference type="KEGG" id="lbc:LACBIDRAFT_294839"/>
<evidence type="ECO:0000256" key="1">
    <source>
        <dbReference type="SAM" id="Coils"/>
    </source>
</evidence>
<feature type="compositionally biased region" description="Gly residues" evidence="2">
    <location>
        <begin position="167"/>
        <end position="183"/>
    </location>
</feature>
<evidence type="ECO:0000313" key="4">
    <source>
        <dbReference type="Proteomes" id="UP000001194"/>
    </source>
</evidence>
<feature type="compositionally biased region" description="Polar residues" evidence="2">
    <location>
        <begin position="31"/>
        <end position="44"/>
    </location>
</feature>
<name>B0DIJ8_LACBS</name>
<proteinExistence type="predicted"/>
<feature type="region of interest" description="Disordered" evidence="2">
    <location>
        <begin position="13"/>
        <end position="44"/>
    </location>
</feature>
<sequence>MYHGGGSPVFDVPEFPTLRRVKPLPKRRKTSPTASSDPTSNNANAAALDMINPDATAEELLAHAETLSARMALQSYYVPILGGVQDFLAGAAAAAKPGAGGASPNLDSLEFGVHLAAAAAAAAGLGLGGRGGGDEDDEHGDGDYIDHLQQPGNTKKRKVPVNVGNSPRGGGVDGEEVGAGGGGGREEMDRGIPTGRTEGGGGGGGSESAMEAYRPTAGQLGLLGQKRGKLAAVTLAGLQHKEMLKSRKRQLAAVLGALSHGDTLALDQALSANYPFVPGGRFDDVKNVEMPRVRLSKRTTVRLARAMRIKRIPRHPDAVPLPASEFTFVCPSATADRLIATKEEVTMLRNRFEEELERQAAKAVKLAAASRMMNSLTSKGRSKRERAQQRARTITNGKPPSVEQTAEFLDQALIGGTKPRGKKKKRSALANASNPHHLRNYVPSRLPHSGGGVGAANGTSQANPNDLGPLPLRFLSAEIPPRRRKKSQAPQPTAQLTNPADEWICAFCEYALFYGDEQEYRRAVRNRKKILRRRRRARERAAAAAAGGNSAAPKVPEKSGSDGYEGSGGGFDPSPDEFANVPKQTKWKGDPNKDKERSLAGEQASYG</sequence>
<dbReference type="EMBL" id="DS547112">
    <property type="protein sequence ID" value="EDR05701.1"/>
    <property type="molecule type" value="Genomic_DNA"/>
</dbReference>
<gene>
    <name evidence="3" type="ORF">LACBIDRAFT_294839</name>
</gene>
<organism evidence="4">
    <name type="scientific">Laccaria bicolor (strain S238N-H82 / ATCC MYA-4686)</name>
    <name type="common">Bicoloured deceiver</name>
    <name type="synonym">Laccaria laccata var. bicolor</name>
    <dbReference type="NCBI Taxonomy" id="486041"/>
    <lineage>
        <taxon>Eukaryota</taxon>
        <taxon>Fungi</taxon>
        <taxon>Dikarya</taxon>
        <taxon>Basidiomycota</taxon>
        <taxon>Agaricomycotina</taxon>
        <taxon>Agaricomycetes</taxon>
        <taxon>Agaricomycetidae</taxon>
        <taxon>Agaricales</taxon>
        <taxon>Agaricineae</taxon>
        <taxon>Hydnangiaceae</taxon>
        <taxon>Laccaria</taxon>
    </lineage>
</organism>
<dbReference type="HOGENOM" id="CLU_013602_0_0_1"/>
<feature type="compositionally biased region" description="Gly residues" evidence="2">
    <location>
        <begin position="197"/>
        <end position="206"/>
    </location>
</feature>
<dbReference type="AlphaFoldDB" id="B0DIJ8"/>
<feature type="compositionally biased region" description="Basic and acidic residues" evidence="2">
    <location>
        <begin position="587"/>
        <end position="599"/>
    </location>
</feature>
<feature type="region of interest" description="Disordered" evidence="2">
    <location>
        <begin position="541"/>
        <end position="607"/>
    </location>
</feature>